<dbReference type="RefSeq" id="WP_025167841.1">
    <property type="nucleotide sequence ID" value="NZ_AWSQ01000012.1"/>
</dbReference>
<dbReference type="AlphaFoldDB" id="A0A0A1YEI6"/>
<feature type="transmembrane region" description="Helical" evidence="1">
    <location>
        <begin position="196"/>
        <end position="214"/>
    </location>
</feature>
<dbReference type="EMBL" id="AWSQ01000012">
    <property type="protein sequence ID" value="KFX67381.1"/>
    <property type="molecule type" value="Genomic_DNA"/>
</dbReference>
<keyword evidence="1" id="KW-1133">Transmembrane helix</keyword>
<name>A0A0A1YEI6_9PSED</name>
<accession>A0A0A1YEI6</accession>
<feature type="transmembrane region" description="Helical" evidence="1">
    <location>
        <begin position="110"/>
        <end position="131"/>
    </location>
</feature>
<evidence type="ECO:0000256" key="1">
    <source>
        <dbReference type="SAM" id="Phobius"/>
    </source>
</evidence>
<keyword evidence="1" id="KW-0472">Membrane</keyword>
<comment type="caution">
    <text evidence="2">The sequence shown here is derived from an EMBL/GenBank/DDBJ whole genome shotgun (WGS) entry which is preliminary data.</text>
</comment>
<dbReference type="eggNOG" id="COG1033">
    <property type="taxonomic scope" value="Bacteria"/>
</dbReference>
<reference evidence="2 3" key="1">
    <citation type="journal article" date="2014" name="Genome Announc.">
        <title>Draft Genome Sequence of Petroleum Oil-Degrading Marine Bacterium Pseudomonas taeanensis Strain MS-3, Isolated from a Crude Oil-Contaminated Seashore.</title>
        <authorList>
            <person name="Lee S.Y."/>
            <person name="Kim S.H."/>
            <person name="Lee D.G."/>
            <person name="Shin S."/>
            <person name="Yun S.H."/>
            <person name="Choi C.W."/>
            <person name="Chung Y.H."/>
            <person name="Choi J.S."/>
            <person name="Kahng H.Y."/>
            <person name="Kim S.I."/>
        </authorList>
    </citation>
    <scope>NUCLEOTIDE SEQUENCE [LARGE SCALE GENOMIC DNA]</scope>
    <source>
        <strain evidence="2 3">MS-3</strain>
    </source>
</reference>
<gene>
    <name evidence="2" type="ORF">TMS3_0124705</name>
</gene>
<dbReference type="Proteomes" id="UP000030063">
    <property type="component" value="Unassembled WGS sequence"/>
</dbReference>
<feature type="transmembrane region" description="Helical" evidence="1">
    <location>
        <begin position="280"/>
        <end position="300"/>
    </location>
</feature>
<organism evidence="2 3">
    <name type="scientific">Pseudomonas taeanensis MS-3</name>
    <dbReference type="NCBI Taxonomy" id="1395571"/>
    <lineage>
        <taxon>Bacteria</taxon>
        <taxon>Pseudomonadati</taxon>
        <taxon>Pseudomonadota</taxon>
        <taxon>Gammaproteobacteria</taxon>
        <taxon>Pseudomonadales</taxon>
        <taxon>Pseudomonadaceae</taxon>
        <taxon>Pseudomonas</taxon>
    </lineage>
</organism>
<evidence type="ECO:0000313" key="2">
    <source>
        <dbReference type="EMBL" id="KFX67381.1"/>
    </source>
</evidence>
<feature type="transmembrane region" description="Helical" evidence="1">
    <location>
        <begin position="220"/>
        <end position="242"/>
    </location>
</feature>
<evidence type="ECO:0000313" key="3">
    <source>
        <dbReference type="Proteomes" id="UP000030063"/>
    </source>
</evidence>
<keyword evidence="3" id="KW-1185">Reference proteome</keyword>
<dbReference type="STRING" id="1395571.TMS3_0124705"/>
<keyword evidence="1" id="KW-0812">Transmembrane</keyword>
<proteinExistence type="predicted"/>
<sequence>MLHSLATPLSGCALGVNALRGTAGSISLGGWEAALDSSGVETQQASRRNDLYQAMVIDARVILLASNDDAPISFICHTVDANRCQLRGAPSATPIFNFIPNRDQLFANGVHGRVLLVIALLALLLSMRILVLKVHIDFSNLQHANSYLWLHSSINGTFGGVKVLVIGGEIESCDLFCNDNLAASDTFDSLLRPGKLGIAWGAIGLAIIAIGSIAPNTESGLYATLWVTTIIFSVLSCVPLLLSKPKIPMIKGNYSEPRWPACIKQINRLKHSDDLRSFEVPYTAYCISGLMFMGIASSVIRRALKSSTAPQSPIWFLLQEPLGRDLPTRIAELGEIVPSALNVKPSVCMATEVRFLDLTNCLEVAISRKPNSRKMPLIK</sequence>
<protein>
    <submittedName>
        <fullName evidence="2">Uncharacterized protein</fullName>
    </submittedName>
</protein>
<dbReference type="OrthoDB" id="9803781at2"/>